<protein>
    <submittedName>
        <fullName evidence="1">Uncharacterized protein</fullName>
    </submittedName>
</protein>
<dbReference type="EMBL" id="GL945441">
    <property type="protein sequence ID" value="EGO20238.1"/>
    <property type="molecule type" value="Genomic_DNA"/>
</dbReference>
<reference evidence="1" key="1">
    <citation type="submission" date="2011-04" db="EMBL/GenBank/DDBJ databases">
        <title>Evolution of plant cell wall degrading machinery underlies the functional diversity of forest fungi.</title>
        <authorList>
            <consortium name="US DOE Joint Genome Institute (JGI-PGF)"/>
            <person name="Eastwood D.C."/>
            <person name="Floudas D."/>
            <person name="Binder M."/>
            <person name="Majcherczyk A."/>
            <person name="Schneider P."/>
            <person name="Aerts A."/>
            <person name="Asiegbu F.O."/>
            <person name="Baker S.E."/>
            <person name="Barry K."/>
            <person name="Bendiksby M."/>
            <person name="Blumentritt M."/>
            <person name="Coutinho P.M."/>
            <person name="Cullen D."/>
            <person name="Cullen D."/>
            <person name="Gathman A."/>
            <person name="Goodell B."/>
            <person name="Henrissat B."/>
            <person name="Ihrmark K."/>
            <person name="Kauserud H."/>
            <person name="Kohler A."/>
            <person name="LaButti K."/>
            <person name="Lapidus A."/>
            <person name="Lavin J.L."/>
            <person name="Lee Y.-H."/>
            <person name="Lindquist E."/>
            <person name="Lilly W."/>
            <person name="Lucas S."/>
            <person name="Morin E."/>
            <person name="Murat C."/>
            <person name="Oguiza J.A."/>
            <person name="Park J."/>
            <person name="Pisabarro A.G."/>
            <person name="Riley R."/>
            <person name="Rosling A."/>
            <person name="Salamov A."/>
            <person name="Schmidt O."/>
            <person name="Schmutz J."/>
            <person name="Skrede I."/>
            <person name="Stenlid J."/>
            <person name="Wiebenga A."/>
            <person name="Xie X."/>
            <person name="Kues U."/>
            <person name="Hibbett D.S."/>
            <person name="Hoffmeister D."/>
            <person name="Hogberg N."/>
            <person name="Martin F."/>
            <person name="Grigoriev I.V."/>
            <person name="Watkinson S.C."/>
        </authorList>
    </citation>
    <scope>NUCLEOTIDE SEQUENCE</scope>
    <source>
        <strain evidence="1">S7.9</strain>
    </source>
</reference>
<dbReference type="KEGG" id="sla:SERLADRAFT_477626"/>
<name>F8P9A9_SERL9</name>
<gene>
    <name evidence="1" type="ORF">SERLADRAFT_477626</name>
</gene>
<accession>F8P9A9</accession>
<sequence>MSIDKTLRELQPRIMIMTSLFPSASVSYQQWVDFQQRWRMCLRHSCKVAAENVHILRRFDTVYLARVENIRTEQDRIAAIQALESFIDELEKNDNSVQMSQEFLTLKRDIADFIGKFTHQASDLATQLLKSIALLEDQIKSALRTIAIIGGGLLEGLGSGTRASRVAASLNTQRDKEAESFRDVQLMLATLNTLEAPHLQSQLRGHQHEEPNISLMLERLVVFAEIWSSVRSQAVQFREHLKGGMKASTNMRFKNEVKVARAVCKPLMEGLAEFKARLEGWIFK</sequence>
<dbReference type="GeneID" id="18821032"/>
<dbReference type="Proteomes" id="UP000008064">
    <property type="component" value="Unassembled WGS sequence"/>
</dbReference>
<proteinExistence type="predicted"/>
<dbReference type="OrthoDB" id="2891304at2759"/>
<dbReference type="AlphaFoldDB" id="F8P9A9"/>
<evidence type="ECO:0000313" key="1">
    <source>
        <dbReference type="EMBL" id="EGO20238.1"/>
    </source>
</evidence>
<dbReference type="HOGENOM" id="CLU_051707_1_0_1"/>
<dbReference type="RefSeq" id="XP_007322983.1">
    <property type="nucleotide sequence ID" value="XM_007322921.1"/>
</dbReference>
<organism>
    <name type="scientific">Serpula lacrymans var. lacrymans (strain S7.9)</name>
    <name type="common">Dry rot fungus</name>
    <dbReference type="NCBI Taxonomy" id="578457"/>
    <lineage>
        <taxon>Eukaryota</taxon>
        <taxon>Fungi</taxon>
        <taxon>Dikarya</taxon>
        <taxon>Basidiomycota</taxon>
        <taxon>Agaricomycotina</taxon>
        <taxon>Agaricomycetes</taxon>
        <taxon>Agaricomycetidae</taxon>
        <taxon>Boletales</taxon>
        <taxon>Coniophorineae</taxon>
        <taxon>Serpulaceae</taxon>
        <taxon>Serpula</taxon>
    </lineage>
</organism>